<evidence type="ECO:0000256" key="4">
    <source>
        <dbReference type="ARBA" id="ARBA00023014"/>
    </source>
</evidence>
<organism evidence="6 7">
    <name type="scientific">Sporanaerobacter acetigenes DSM 13106</name>
    <dbReference type="NCBI Taxonomy" id="1123281"/>
    <lineage>
        <taxon>Bacteria</taxon>
        <taxon>Bacillati</taxon>
        <taxon>Bacillota</taxon>
        <taxon>Tissierellia</taxon>
        <taxon>Tissierellales</taxon>
        <taxon>Sporanaerobacteraceae</taxon>
        <taxon>Sporanaerobacter</taxon>
    </lineage>
</organism>
<evidence type="ECO:0000259" key="5">
    <source>
        <dbReference type="PROSITE" id="PS51918"/>
    </source>
</evidence>
<dbReference type="AlphaFoldDB" id="A0A1M5S1W6"/>
<dbReference type="EMBL" id="FQXR01000002">
    <property type="protein sequence ID" value="SHH32401.1"/>
    <property type="molecule type" value="Genomic_DNA"/>
</dbReference>
<dbReference type="PROSITE" id="PS51918">
    <property type="entry name" value="RADICAL_SAM"/>
    <property type="match status" value="1"/>
</dbReference>
<sequence>MYPFVLKNSILHYFDDHGILLTNIGNYKLNDVEVYIIENFDGTKSIEEITNKIADELNTTDKIKVKNIIMEFICNKPNFIFLNKLPNPVYFKKTGVKHAKVPIDVTISLTNKCNLKCIHCFKNCSNKNDKFISYDMLIDTLKFLNNKSNNIQITGGEPMLHDNFFDILKYCIYNFKTTITTSGTLINSKNVHNFKGINNVQLSLYSYDKKLHDSITTVPGSFNKTVNAIKELSEIKIPSTIATIVTNSNINHMEDMINFAYQSGANSIRFGTLTPHGRATKLNSLILSQEEINNIEIKLDKLSKKYEKKIHVEVWTRDENYTNIDPKYKCLECGAGLLSWCISENGIIKPCEYLDDDVYPMLNITETKVEYLIKNCNFEKLPESLSNFEKILNQKNTSIKKMCNPIKNYYLQYCSEQ</sequence>
<evidence type="ECO:0000313" key="6">
    <source>
        <dbReference type="EMBL" id="SHH32401.1"/>
    </source>
</evidence>
<dbReference type="GO" id="GO:0051536">
    <property type="term" value="F:iron-sulfur cluster binding"/>
    <property type="evidence" value="ECO:0007669"/>
    <property type="project" value="UniProtKB-KW"/>
</dbReference>
<dbReference type="STRING" id="1123281.SAMN02745180_00049"/>
<dbReference type="Gene3D" id="3.20.20.70">
    <property type="entry name" value="Aldolase class I"/>
    <property type="match status" value="1"/>
</dbReference>
<keyword evidence="7" id="KW-1185">Reference proteome</keyword>
<dbReference type="CDD" id="cd01335">
    <property type="entry name" value="Radical_SAM"/>
    <property type="match status" value="1"/>
</dbReference>
<protein>
    <submittedName>
        <fullName evidence="6">Radical SAM superfamily enzyme, MoaA/NifB/PqqE/SkfB family</fullName>
    </submittedName>
</protein>
<dbReference type="GO" id="GO:0003824">
    <property type="term" value="F:catalytic activity"/>
    <property type="evidence" value="ECO:0007669"/>
    <property type="project" value="InterPro"/>
</dbReference>
<dbReference type="SUPFAM" id="SSF102114">
    <property type="entry name" value="Radical SAM enzymes"/>
    <property type="match status" value="1"/>
</dbReference>
<evidence type="ECO:0000256" key="1">
    <source>
        <dbReference type="ARBA" id="ARBA00022691"/>
    </source>
</evidence>
<keyword evidence="3" id="KW-0408">Iron</keyword>
<dbReference type="InterPro" id="IPR050377">
    <property type="entry name" value="Radical_SAM_PqqE_MftC-like"/>
</dbReference>
<dbReference type="SFLD" id="SFLDG01067">
    <property type="entry name" value="SPASM/twitch_domain_containing"/>
    <property type="match status" value="1"/>
</dbReference>
<accession>A0A1M5S1W6</accession>
<gene>
    <name evidence="6" type="ORF">SAMN02745180_00049</name>
</gene>
<evidence type="ECO:0000256" key="2">
    <source>
        <dbReference type="ARBA" id="ARBA00022723"/>
    </source>
</evidence>
<dbReference type="PANTHER" id="PTHR11228:SF7">
    <property type="entry name" value="PQQA PEPTIDE CYCLASE"/>
    <property type="match status" value="1"/>
</dbReference>
<evidence type="ECO:0000313" key="7">
    <source>
        <dbReference type="Proteomes" id="UP000184389"/>
    </source>
</evidence>
<dbReference type="Proteomes" id="UP000184389">
    <property type="component" value="Unassembled WGS sequence"/>
</dbReference>
<dbReference type="InterPro" id="IPR013785">
    <property type="entry name" value="Aldolase_TIM"/>
</dbReference>
<dbReference type="InterPro" id="IPR007197">
    <property type="entry name" value="rSAM"/>
</dbReference>
<dbReference type="GO" id="GO:0046872">
    <property type="term" value="F:metal ion binding"/>
    <property type="evidence" value="ECO:0007669"/>
    <property type="project" value="UniProtKB-KW"/>
</dbReference>
<reference evidence="6 7" key="1">
    <citation type="submission" date="2016-11" db="EMBL/GenBank/DDBJ databases">
        <authorList>
            <person name="Jaros S."/>
            <person name="Januszkiewicz K."/>
            <person name="Wedrychowicz H."/>
        </authorList>
    </citation>
    <scope>NUCLEOTIDE SEQUENCE [LARGE SCALE GENOMIC DNA]</scope>
    <source>
        <strain evidence="6 7">DSM 13106</strain>
    </source>
</reference>
<dbReference type="PANTHER" id="PTHR11228">
    <property type="entry name" value="RADICAL SAM DOMAIN PROTEIN"/>
    <property type="match status" value="1"/>
</dbReference>
<keyword evidence="1" id="KW-0949">S-adenosyl-L-methionine</keyword>
<dbReference type="OrthoDB" id="9810775at2"/>
<dbReference type="SFLD" id="SFLDG01386">
    <property type="entry name" value="main_SPASM_domain-containing"/>
    <property type="match status" value="1"/>
</dbReference>
<dbReference type="Pfam" id="PF04055">
    <property type="entry name" value="Radical_SAM"/>
    <property type="match status" value="1"/>
</dbReference>
<keyword evidence="2" id="KW-0479">Metal-binding</keyword>
<keyword evidence="4" id="KW-0411">Iron-sulfur</keyword>
<dbReference type="InterPro" id="IPR058240">
    <property type="entry name" value="rSAM_sf"/>
</dbReference>
<evidence type="ECO:0000256" key="3">
    <source>
        <dbReference type="ARBA" id="ARBA00023004"/>
    </source>
</evidence>
<dbReference type="SFLD" id="SFLDS00029">
    <property type="entry name" value="Radical_SAM"/>
    <property type="match status" value="1"/>
</dbReference>
<name>A0A1M5S1W6_9FIRM</name>
<dbReference type="RefSeq" id="WP_072742527.1">
    <property type="nucleotide sequence ID" value="NZ_FQXR01000002.1"/>
</dbReference>
<feature type="domain" description="Radical SAM core" evidence="5">
    <location>
        <begin position="99"/>
        <end position="317"/>
    </location>
</feature>
<proteinExistence type="predicted"/>